<gene>
    <name evidence="2" type="ORF">AM2010_1970</name>
</gene>
<dbReference type="InterPro" id="IPR016181">
    <property type="entry name" value="Acyl_CoA_acyltransferase"/>
</dbReference>
<dbReference type="AlphaFoldDB" id="A0A0G3XA49"/>
<dbReference type="Gene3D" id="3.40.630.30">
    <property type="match status" value="1"/>
</dbReference>
<reference evidence="2 3" key="1">
    <citation type="submission" date="2015-06" db="EMBL/GenBank/DDBJ databases">
        <authorList>
            <person name="Kim K.M."/>
        </authorList>
    </citation>
    <scope>NUCLEOTIDE SEQUENCE [LARGE SCALE GENOMIC DNA]</scope>
    <source>
        <strain evidence="2 3">KCTC 22370</strain>
    </source>
</reference>
<dbReference type="SUPFAM" id="SSF55729">
    <property type="entry name" value="Acyl-CoA N-acyltransferases (Nat)"/>
    <property type="match status" value="1"/>
</dbReference>
<dbReference type="OrthoDB" id="9796129at2"/>
<keyword evidence="2" id="KW-0808">Transferase</keyword>
<dbReference type="EMBL" id="CP011805">
    <property type="protein sequence ID" value="AKM08032.1"/>
    <property type="molecule type" value="Genomic_DNA"/>
</dbReference>
<dbReference type="GO" id="GO:0016747">
    <property type="term" value="F:acyltransferase activity, transferring groups other than amino-acyl groups"/>
    <property type="evidence" value="ECO:0007669"/>
    <property type="project" value="InterPro"/>
</dbReference>
<dbReference type="PATRIC" id="fig|543877.4.peg.2000"/>
<dbReference type="RefSeq" id="WP_047806926.1">
    <property type="nucleotide sequence ID" value="NZ_CP011805.1"/>
</dbReference>
<accession>A0A0G3XA49</accession>
<organism evidence="2 3">
    <name type="scientific">Pelagerythrobacter marensis</name>
    <dbReference type="NCBI Taxonomy" id="543877"/>
    <lineage>
        <taxon>Bacteria</taxon>
        <taxon>Pseudomonadati</taxon>
        <taxon>Pseudomonadota</taxon>
        <taxon>Alphaproteobacteria</taxon>
        <taxon>Sphingomonadales</taxon>
        <taxon>Erythrobacteraceae</taxon>
        <taxon>Pelagerythrobacter</taxon>
    </lineage>
</organism>
<name>A0A0G3XA49_9SPHN</name>
<dbReference type="PROSITE" id="PS51186">
    <property type="entry name" value="GNAT"/>
    <property type="match status" value="1"/>
</dbReference>
<evidence type="ECO:0000259" key="1">
    <source>
        <dbReference type="PROSITE" id="PS51186"/>
    </source>
</evidence>
<keyword evidence="3" id="KW-1185">Reference proteome</keyword>
<sequence length="153" mass="17105">MDRAFGVVRLGPGDLRRFRRLNDLFGEVFDDRESYCRQPPDDAYAARLLARKDTILLAAEADGAMVGALAGYVLPKFEQARSEIYIYDLAVVSAWRRRGVATGLIDEVRRIARAVGSWVVYVQADIGEEDAAAIALYDRIGTREEVLHFDIAP</sequence>
<dbReference type="NCBIfam" id="NF033083">
    <property type="entry name" value="AAC_3_I"/>
    <property type="match status" value="1"/>
</dbReference>
<dbReference type="Pfam" id="PF00583">
    <property type="entry name" value="Acetyltransf_1"/>
    <property type="match status" value="1"/>
</dbReference>
<dbReference type="InterPro" id="IPR000182">
    <property type="entry name" value="GNAT_dom"/>
</dbReference>
<dbReference type="KEGG" id="amx:AM2010_1970"/>
<evidence type="ECO:0000313" key="2">
    <source>
        <dbReference type="EMBL" id="AKM08032.1"/>
    </source>
</evidence>
<evidence type="ECO:0000313" key="3">
    <source>
        <dbReference type="Proteomes" id="UP000037643"/>
    </source>
</evidence>
<proteinExistence type="predicted"/>
<dbReference type="STRING" id="543877.AM2010_1970"/>
<protein>
    <submittedName>
        <fullName evidence="2">Gentamicin 3'-N-acetyltransferase</fullName>
    </submittedName>
</protein>
<dbReference type="Proteomes" id="UP000037643">
    <property type="component" value="Chromosome"/>
</dbReference>
<dbReference type="CDD" id="cd04301">
    <property type="entry name" value="NAT_SF"/>
    <property type="match status" value="1"/>
</dbReference>
<feature type="domain" description="N-acetyltransferase" evidence="1">
    <location>
        <begin position="16"/>
        <end position="153"/>
    </location>
</feature>